<evidence type="ECO:0000313" key="3">
    <source>
        <dbReference type="Proteomes" id="UP000240912"/>
    </source>
</evidence>
<feature type="chain" id="PRO_5015524443" evidence="1">
    <location>
        <begin position="22"/>
        <end position="381"/>
    </location>
</feature>
<dbReference type="SUPFAM" id="SSF48452">
    <property type="entry name" value="TPR-like"/>
    <property type="match status" value="1"/>
</dbReference>
<evidence type="ECO:0000313" key="2">
    <source>
        <dbReference type="EMBL" id="PST83792.1"/>
    </source>
</evidence>
<reference evidence="2 3" key="1">
    <citation type="submission" date="2018-03" db="EMBL/GenBank/DDBJ databases">
        <authorList>
            <person name="Keele B.F."/>
        </authorList>
    </citation>
    <scope>NUCLEOTIDE SEQUENCE [LARGE SCALE GENOMIC DNA]</scope>
    <source>
        <strain evidence="2 3">YL28-9</strain>
    </source>
</reference>
<accession>A0A2T3HMV5</accession>
<dbReference type="Proteomes" id="UP000240912">
    <property type="component" value="Unassembled WGS sequence"/>
</dbReference>
<keyword evidence="1" id="KW-0732">Signal</keyword>
<name>A0A2T3HMV5_9SPHI</name>
<organism evidence="2 3">
    <name type="scientific">Pedobacter yulinensis</name>
    <dbReference type="NCBI Taxonomy" id="2126353"/>
    <lineage>
        <taxon>Bacteria</taxon>
        <taxon>Pseudomonadati</taxon>
        <taxon>Bacteroidota</taxon>
        <taxon>Sphingobacteriia</taxon>
        <taxon>Sphingobacteriales</taxon>
        <taxon>Sphingobacteriaceae</taxon>
        <taxon>Pedobacter</taxon>
    </lineage>
</organism>
<dbReference type="OrthoDB" id="739506at2"/>
<comment type="caution">
    <text evidence="2">The sequence shown here is derived from an EMBL/GenBank/DDBJ whole genome shotgun (WGS) entry which is preliminary data.</text>
</comment>
<dbReference type="PANTHER" id="PTHR12558">
    <property type="entry name" value="CELL DIVISION CYCLE 16,23,27"/>
    <property type="match status" value="1"/>
</dbReference>
<sequence>MKHNRYLFLILTLAAYFPAAAQTTQLLVAKNAVGKLQAAISNKADEKTQLGILGEGIKASENASKDRKTRKYPETWAINAYLASYVAILDKDEANSDRHFKMAQAAIDSAKRLDRFQDNSGLIAASVHNIYIKRQDKGNTAFKENDFKAAFDELKAVSDFLPKDTALAVNAAIAAQNMKNYDEALVYFNRGIENGVKNPAVFQNMAYIYSAKFLPEDAIRILEKGISVNPFNTFLNNDYINLLLDNEKFEKATTVIDATLKVEKTSKLLYYLYGYLQQTTKNNNQTAQLAYNKAIDLDQNYFDALYQLGLAYINSANESIRGATKNLEQFNSLINRAQLSLMHAHEVNPNDRQTIQLLIEIYSRKNSLDKVQELKQKLQEL</sequence>
<gene>
    <name evidence="2" type="ORF">C7T94_10530</name>
</gene>
<dbReference type="SMART" id="SM00028">
    <property type="entry name" value="TPR"/>
    <property type="match status" value="3"/>
</dbReference>
<dbReference type="InterPro" id="IPR011990">
    <property type="entry name" value="TPR-like_helical_dom_sf"/>
</dbReference>
<dbReference type="Gene3D" id="1.25.40.10">
    <property type="entry name" value="Tetratricopeptide repeat domain"/>
    <property type="match status" value="2"/>
</dbReference>
<protein>
    <submittedName>
        <fullName evidence="2">Uncharacterized protein</fullName>
    </submittedName>
</protein>
<proteinExistence type="predicted"/>
<dbReference type="InterPro" id="IPR019734">
    <property type="entry name" value="TPR_rpt"/>
</dbReference>
<feature type="signal peptide" evidence="1">
    <location>
        <begin position="1"/>
        <end position="21"/>
    </location>
</feature>
<dbReference type="RefSeq" id="WP_107216058.1">
    <property type="nucleotide sequence ID" value="NZ_KZ686269.1"/>
</dbReference>
<dbReference type="AlphaFoldDB" id="A0A2T3HMV5"/>
<dbReference type="EMBL" id="PYLS01000005">
    <property type="protein sequence ID" value="PST83792.1"/>
    <property type="molecule type" value="Genomic_DNA"/>
</dbReference>
<dbReference type="PANTHER" id="PTHR12558:SF13">
    <property type="entry name" value="CELL DIVISION CYCLE PROTEIN 27 HOMOLOG"/>
    <property type="match status" value="1"/>
</dbReference>
<evidence type="ECO:0000256" key="1">
    <source>
        <dbReference type="SAM" id="SignalP"/>
    </source>
</evidence>
<keyword evidence="3" id="KW-1185">Reference proteome</keyword>